<dbReference type="Pfam" id="PF00753">
    <property type="entry name" value="Lactamase_B"/>
    <property type="match status" value="1"/>
</dbReference>
<dbReference type="InterPro" id="IPR052159">
    <property type="entry name" value="Competence_DNA_uptake"/>
</dbReference>
<evidence type="ECO:0000259" key="1">
    <source>
        <dbReference type="Pfam" id="PF00753"/>
    </source>
</evidence>
<dbReference type="InterPro" id="IPR036866">
    <property type="entry name" value="RibonucZ/Hydroxyglut_hydro"/>
</dbReference>
<sequence>MLKIKMHKADNGDCVAIETECEFILIDGGTAQSFDSWKSQVIGKTDKIDAIIVTHIDNDHINGVIKLLTHSNCPSVKQVYFNGAEQLFGQLASDGLEDRRVELKLQALSAECSAISNKESIGYSEGASLSYVLSSKKIICNAVVSGKALYREVCESFEIGSLKFTLIGPVKSSLDTLKQVWEYKLEQHNIKARIISKPFYDAFEQYTGSIKSSIQNNHQISSDKTSSIKALANLPFVDDDSPTNRSSFSFLIEKENKRILYLGDCDSEVVISWLDQQKIEKIKVDIVKISHHGSKNNTSLMLLKRIDCSKYLISTNGNSHNHPDIETIARIALVNNESETEILLNYELEKIPDWFIKELSENYPSMTLIMNSCEVEL</sequence>
<evidence type="ECO:0000313" key="2">
    <source>
        <dbReference type="EMBL" id="EDD1173505.1"/>
    </source>
</evidence>
<dbReference type="Gene3D" id="3.60.15.10">
    <property type="entry name" value="Ribonuclease Z/Hydroxyacylglutathione hydrolase-like"/>
    <property type="match status" value="1"/>
</dbReference>
<protein>
    <submittedName>
        <fullName evidence="2">MBL fold metallo-hydrolase</fullName>
    </submittedName>
</protein>
<dbReference type="PANTHER" id="PTHR30619:SF1">
    <property type="entry name" value="RECOMBINATION PROTEIN 2"/>
    <property type="match status" value="1"/>
</dbReference>
<keyword evidence="2" id="KW-0378">Hydrolase</keyword>
<dbReference type="GO" id="GO:0016787">
    <property type="term" value="F:hydrolase activity"/>
    <property type="evidence" value="ECO:0007669"/>
    <property type="project" value="UniProtKB-KW"/>
</dbReference>
<organism evidence="2">
    <name type="scientific">Salmonella enterica I</name>
    <dbReference type="NCBI Taxonomy" id="59201"/>
    <lineage>
        <taxon>Bacteria</taxon>
        <taxon>Pseudomonadati</taxon>
        <taxon>Pseudomonadota</taxon>
        <taxon>Gammaproteobacteria</taxon>
        <taxon>Enterobacterales</taxon>
        <taxon>Enterobacteriaceae</taxon>
        <taxon>Salmonella</taxon>
    </lineage>
</organism>
<dbReference type="AlphaFoldDB" id="A0A3Y8WM29"/>
<comment type="caution">
    <text evidence="2">The sequence shown here is derived from an EMBL/GenBank/DDBJ whole genome shotgun (WGS) entry which is preliminary data.</text>
</comment>
<gene>
    <name evidence="2" type="ORF">GAW88_09145</name>
</gene>
<name>A0A3Y8WM29_SALET</name>
<dbReference type="InterPro" id="IPR001279">
    <property type="entry name" value="Metallo-B-lactamas"/>
</dbReference>
<feature type="domain" description="Metallo-beta-lactamase" evidence="1">
    <location>
        <begin position="10"/>
        <end position="76"/>
    </location>
</feature>
<dbReference type="SUPFAM" id="SSF56281">
    <property type="entry name" value="Metallo-hydrolase/oxidoreductase"/>
    <property type="match status" value="1"/>
</dbReference>
<reference evidence="2" key="1">
    <citation type="submission" date="2019-10" db="EMBL/GenBank/DDBJ databases">
        <authorList>
            <person name="Ashton P.M."/>
            <person name="Dallman T."/>
            <person name="Nair S."/>
            <person name="De Pinna E."/>
            <person name="Peters T."/>
            <person name="Grant K."/>
        </authorList>
    </citation>
    <scope>NUCLEOTIDE SEQUENCE</scope>
    <source>
        <strain evidence="2">817361</strain>
    </source>
</reference>
<accession>A0A3Y8WM29</accession>
<dbReference type="EMBL" id="AALTDJ010000005">
    <property type="protein sequence ID" value="EDD1173505.1"/>
    <property type="molecule type" value="Genomic_DNA"/>
</dbReference>
<proteinExistence type="predicted"/>
<dbReference type="PANTHER" id="PTHR30619">
    <property type="entry name" value="DNA INTERNALIZATION/COMPETENCE PROTEIN COMEC/REC2"/>
    <property type="match status" value="1"/>
</dbReference>